<reference evidence="2 4" key="1">
    <citation type="journal article" date="2008" name="Science">
        <title>The Physcomitrella genome reveals evolutionary insights into the conquest of land by plants.</title>
        <authorList>
            <person name="Rensing S."/>
            <person name="Lang D."/>
            <person name="Zimmer A."/>
            <person name="Terry A."/>
            <person name="Salamov A."/>
            <person name="Shapiro H."/>
            <person name="Nishiyama T."/>
            <person name="Perroud P.-F."/>
            <person name="Lindquist E."/>
            <person name="Kamisugi Y."/>
            <person name="Tanahashi T."/>
            <person name="Sakakibara K."/>
            <person name="Fujita T."/>
            <person name="Oishi K."/>
            <person name="Shin-I T."/>
            <person name="Kuroki Y."/>
            <person name="Toyoda A."/>
            <person name="Suzuki Y."/>
            <person name="Hashimoto A."/>
            <person name="Yamaguchi K."/>
            <person name="Sugano A."/>
            <person name="Kohara Y."/>
            <person name="Fujiyama A."/>
            <person name="Anterola A."/>
            <person name="Aoki S."/>
            <person name="Ashton N."/>
            <person name="Barbazuk W.B."/>
            <person name="Barker E."/>
            <person name="Bennetzen J."/>
            <person name="Bezanilla M."/>
            <person name="Blankenship R."/>
            <person name="Cho S.H."/>
            <person name="Dutcher S."/>
            <person name="Estelle M."/>
            <person name="Fawcett J.A."/>
            <person name="Gundlach H."/>
            <person name="Hanada K."/>
            <person name="Heyl A."/>
            <person name="Hicks K.A."/>
            <person name="Hugh J."/>
            <person name="Lohr M."/>
            <person name="Mayer K."/>
            <person name="Melkozernov A."/>
            <person name="Murata T."/>
            <person name="Nelson D."/>
            <person name="Pils B."/>
            <person name="Prigge M."/>
            <person name="Reiss B."/>
            <person name="Renner T."/>
            <person name="Rombauts S."/>
            <person name="Rushton P."/>
            <person name="Sanderfoot A."/>
            <person name="Schween G."/>
            <person name="Shiu S.-H."/>
            <person name="Stueber K."/>
            <person name="Theodoulou F.L."/>
            <person name="Tu H."/>
            <person name="Van de Peer Y."/>
            <person name="Verrier P.J."/>
            <person name="Waters E."/>
            <person name="Wood A."/>
            <person name="Yang L."/>
            <person name="Cove D."/>
            <person name="Cuming A."/>
            <person name="Hasebe M."/>
            <person name="Lucas S."/>
            <person name="Mishler D.B."/>
            <person name="Reski R."/>
            <person name="Grigoriev I."/>
            <person name="Quatrano R.S."/>
            <person name="Boore J.L."/>
        </authorList>
    </citation>
    <scope>NUCLEOTIDE SEQUENCE [LARGE SCALE GENOMIC DNA]</scope>
    <source>
        <strain evidence="3 4">cv. Gransden 2004</strain>
    </source>
</reference>
<dbReference type="EnsemblPlants" id="Pp3c17_1950V3.1">
    <property type="protein sequence ID" value="PAC:32906418.CDS.1"/>
    <property type="gene ID" value="Pp3c17_1950"/>
</dbReference>
<reference evidence="2 4" key="2">
    <citation type="journal article" date="2018" name="Plant J.">
        <title>The Physcomitrella patens chromosome-scale assembly reveals moss genome structure and evolution.</title>
        <authorList>
            <person name="Lang D."/>
            <person name="Ullrich K.K."/>
            <person name="Murat F."/>
            <person name="Fuchs J."/>
            <person name="Jenkins J."/>
            <person name="Haas F.B."/>
            <person name="Piednoel M."/>
            <person name="Gundlach H."/>
            <person name="Van Bel M."/>
            <person name="Meyberg R."/>
            <person name="Vives C."/>
            <person name="Morata J."/>
            <person name="Symeonidi A."/>
            <person name="Hiss M."/>
            <person name="Muchero W."/>
            <person name="Kamisugi Y."/>
            <person name="Saleh O."/>
            <person name="Blanc G."/>
            <person name="Decker E.L."/>
            <person name="van Gessel N."/>
            <person name="Grimwood J."/>
            <person name="Hayes R.D."/>
            <person name="Graham S.W."/>
            <person name="Gunter L.E."/>
            <person name="McDaniel S.F."/>
            <person name="Hoernstein S.N.W."/>
            <person name="Larsson A."/>
            <person name="Li F.W."/>
            <person name="Perroud P.F."/>
            <person name="Phillips J."/>
            <person name="Ranjan P."/>
            <person name="Rokshar D.S."/>
            <person name="Rothfels C.J."/>
            <person name="Schneider L."/>
            <person name="Shu S."/>
            <person name="Stevenson D.W."/>
            <person name="Thummler F."/>
            <person name="Tillich M."/>
            <person name="Villarreal Aguilar J.C."/>
            <person name="Widiez T."/>
            <person name="Wong G.K."/>
            <person name="Wymore A."/>
            <person name="Zhang Y."/>
            <person name="Zimmer A.D."/>
            <person name="Quatrano R.S."/>
            <person name="Mayer K.F.X."/>
            <person name="Goodstein D."/>
            <person name="Casacuberta J.M."/>
            <person name="Vandepoele K."/>
            <person name="Reski R."/>
            <person name="Cuming A.C."/>
            <person name="Tuskan G.A."/>
            <person name="Maumus F."/>
            <person name="Salse J."/>
            <person name="Schmutz J."/>
            <person name="Rensing S.A."/>
        </authorList>
    </citation>
    <scope>NUCLEOTIDE SEQUENCE [LARGE SCALE GENOMIC DNA]</scope>
    <source>
        <strain evidence="3 4">cv. Gransden 2004</strain>
    </source>
</reference>
<gene>
    <name evidence="2" type="ORF">PHYPA_021557</name>
</gene>
<evidence type="ECO:0000313" key="4">
    <source>
        <dbReference type="Proteomes" id="UP000006727"/>
    </source>
</evidence>
<dbReference type="Gramene" id="Pp3c17_1950V3.1">
    <property type="protein sequence ID" value="PAC:32906418.CDS.1"/>
    <property type="gene ID" value="Pp3c17_1950"/>
</dbReference>
<name>A0A2K1J2G0_PHYPA</name>
<dbReference type="InterPro" id="IPR013594">
    <property type="entry name" value="Dynein_heavy_tail"/>
</dbReference>
<dbReference type="EMBL" id="ABEU02000017">
    <property type="protein sequence ID" value="PNR35707.1"/>
    <property type="molecule type" value="Genomic_DNA"/>
</dbReference>
<accession>A0A2K1J2G0</accession>
<organism evidence="2">
    <name type="scientific">Physcomitrium patens</name>
    <name type="common">Spreading-leaved earth moss</name>
    <name type="synonym">Physcomitrella patens</name>
    <dbReference type="NCBI Taxonomy" id="3218"/>
    <lineage>
        <taxon>Eukaryota</taxon>
        <taxon>Viridiplantae</taxon>
        <taxon>Streptophyta</taxon>
        <taxon>Embryophyta</taxon>
        <taxon>Bryophyta</taxon>
        <taxon>Bryophytina</taxon>
        <taxon>Bryopsida</taxon>
        <taxon>Funariidae</taxon>
        <taxon>Funariales</taxon>
        <taxon>Funariaceae</taxon>
        <taxon>Physcomitrium</taxon>
    </lineage>
</organism>
<dbReference type="AlphaFoldDB" id="A0A2K1J2G0"/>
<dbReference type="Pfam" id="PF08385">
    <property type="entry name" value="DHC_N1"/>
    <property type="match status" value="1"/>
</dbReference>
<evidence type="ECO:0000313" key="2">
    <source>
        <dbReference type="EMBL" id="PNR35707.1"/>
    </source>
</evidence>
<proteinExistence type="predicted"/>
<dbReference type="InParanoid" id="A0A2K1J2G0"/>
<reference evidence="3" key="3">
    <citation type="submission" date="2020-12" db="UniProtKB">
        <authorList>
            <consortium name="EnsemblPlants"/>
        </authorList>
    </citation>
    <scope>IDENTIFICATION</scope>
</reference>
<feature type="domain" description="Dynein heavy chain tail" evidence="1">
    <location>
        <begin position="2"/>
        <end position="27"/>
    </location>
</feature>
<sequence length="28" mass="3306">MGPLAEIEFWRQRSQNMNGIFSQIQQPV</sequence>
<evidence type="ECO:0000313" key="3">
    <source>
        <dbReference type="EnsemblPlants" id="PAC:32906418.CDS.1"/>
    </source>
</evidence>
<protein>
    <recommendedName>
        <fullName evidence="1">Dynein heavy chain tail domain-containing protein</fullName>
    </recommendedName>
</protein>
<keyword evidence="4" id="KW-1185">Reference proteome</keyword>
<evidence type="ECO:0000259" key="1">
    <source>
        <dbReference type="Pfam" id="PF08385"/>
    </source>
</evidence>
<dbReference type="Proteomes" id="UP000006727">
    <property type="component" value="Chromosome 17"/>
</dbReference>